<dbReference type="Gene3D" id="2.60.120.1440">
    <property type="match status" value="1"/>
</dbReference>
<sequence>MSLTQQNLNHIIQLFEKLQNLSISKDEYDELKRWSLLSEENKQIWVNFHDEELIANDRIKWELFDSELALSNIKRTAKRRLFYRYAAAAAMLFMVFSFSFYFMTRYSRTATEENVVAVNDILPNDNNAVLRFSDDETIVLDKKQNGIQIAKNSISYQNGNLLKQVAHQKAPRQVSLSVPRGSKYEITLDDGTKIWVNAETELRFPETFRGSKTREVTLSGEAYFEVAHDATKPFRVKMSNELIEVLGTSFNLSNYQSDDFTKATLLTGKIALTLNQSLASSKTILLPGQQALYHKEQQKLDILNVDGKKELAWKNGDFVFENEHILTIMKQVERWYDIEVIYKGDFKQSYFSGIVSRSQSLSAVLEMLATTEKLKFKIDKGRREVILSAN</sequence>
<dbReference type="RefSeq" id="WP_090991552.1">
    <property type="nucleotide sequence ID" value="NZ_FOPP01000001.1"/>
</dbReference>
<proteinExistence type="predicted"/>
<keyword evidence="1" id="KW-1133">Transmembrane helix</keyword>
<keyword evidence="1" id="KW-0812">Transmembrane</keyword>
<dbReference type="AlphaFoldDB" id="A0A1I2SW19"/>
<evidence type="ECO:0000313" key="4">
    <source>
        <dbReference type="EMBL" id="SFG56079.1"/>
    </source>
</evidence>
<name>A0A1I2SW19_9SPHI</name>
<dbReference type="Pfam" id="PF16344">
    <property type="entry name" value="FecR_C"/>
    <property type="match status" value="1"/>
</dbReference>
<dbReference type="GO" id="GO:0016989">
    <property type="term" value="F:sigma factor antagonist activity"/>
    <property type="evidence" value="ECO:0007669"/>
    <property type="project" value="TreeGrafter"/>
</dbReference>
<evidence type="ECO:0000313" key="5">
    <source>
        <dbReference type="Proteomes" id="UP000199666"/>
    </source>
</evidence>
<evidence type="ECO:0000259" key="2">
    <source>
        <dbReference type="Pfam" id="PF04773"/>
    </source>
</evidence>
<organism evidence="4 5">
    <name type="scientific">Pedobacter insulae</name>
    <dbReference type="NCBI Taxonomy" id="414048"/>
    <lineage>
        <taxon>Bacteria</taxon>
        <taxon>Pseudomonadati</taxon>
        <taxon>Bacteroidota</taxon>
        <taxon>Sphingobacteriia</taxon>
        <taxon>Sphingobacteriales</taxon>
        <taxon>Sphingobacteriaceae</taxon>
        <taxon>Pedobacter</taxon>
    </lineage>
</organism>
<keyword evidence="1" id="KW-0472">Membrane</keyword>
<dbReference type="InterPro" id="IPR006860">
    <property type="entry name" value="FecR"/>
</dbReference>
<keyword evidence="5" id="KW-1185">Reference proteome</keyword>
<feature type="transmembrane region" description="Helical" evidence="1">
    <location>
        <begin position="82"/>
        <end position="103"/>
    </location>
</feature>
<dbReference type="Proteomes" id="UP000199666">
    <property type="component" value="Unassembled WGS sequence"/>
</dbReference>
<dbReference type="OrthoDB" id="649666at2"/>
<dbReference type="STRING" id="414048.SAMN04489864_10150"/>
<evidence type="ECO:0000256" key="1">
    <source>
        <dbReference type="SAM" id="Phobius"/>
    </source>
</evidence>
<dbReference type="InterPro" id="IPR032508">
    <property type="entry name" value="FecR_C"/>
</dbReference>
<feature type="domain" description="FecR protein" evidence="2">
    <location>
        <begin position="177"/>
        <end position="270"/>
    </location>
</feature>
<dbReference type="Gene3D" id="3.55.50.30">
    <property type="match status" value="1"/>
</dbReference>
<evidence type="ECO:0000259" key="3">
    <source>
        <dbReference type="Pfam" id="PF16344"/>
    </source>
</evidence>
<dbReference type="PANTHER" id="PTHR30273">
    <property type="entry name" value="PERIPLASMIC SIGNAL SENSOR AND SIGMA FACTOR ACTIVATOR FECR-RELATED"/>
    <property type="match status" value="1"/>
</dbReference>
<accession>A0A1I2SW19</accession>
<dbReference type="PANTHER" id="PTHR30273:SF2">
    <property type="entry name" value="PROTEIN FECR"/>
    <property type="match status" value="1"/>
</dbReference>
<protein>
    <submittedName>
        <fullName evidence="4">FecR protein</fullName>
    </submittedName>
</protein>
<dbReference type="InterPro" id="IPR012373">
    <property type="entry name" value="Ferrdict_sens_TM"/>
</dbReference>
<feature type="domain" description="Protein FecR C-terminal" evidence="3">
    <location>
        <begin position="317"/>
        <end position="381"/>
    </location>
</feature>
<gene>
    <name evidence="4" type="ORF">SAMN04489864_10150</name>
</gene>
<dbReference type="EMBL" id="FOPP01000001">
    <property type="protein sequence ID" value="SFG56079.1"/>
    <property type="molecule type" value="Genomic_DNA"/>
</dbReference>
<dbReference type="Pfam" id="PF04773">
    <property type="entry name" value="FecR"/>
    <property type="match status" value="1"/>
</dbReference>
<reference evidence="4 5" key="1">
    <citation type="submission" date="2016-10" db="EMBL/GenBank/DDBJ databases">
        <authorList>
            <person name="de Groot N.N."/>
        </authorList>
    </citation>
    <scope>NUCLEOTIDE SEQUENCE [LARGE SCALE GENOMIC DNA]</scope>
    <source>
        <strain evidence="4 5">DSM 18684</strain>
    </source>
</reference>